<name>A0ABQ2K8T3_9NOCA</name>
<keyword evidence="3" id="KW-1185">Reference proteome</keyword>
<dbReference type="Gene3D" id="1.20.120.520">
    <property type="entry name" value="nmb1532 protein domain like"/>
    <property type="match status" value="1"/>
</dbReference>
<organism evidence="2 3">
    <name type="scientific">Nocardia rhizosphaerihabitans</name>
    <dbReference type="NCBI Taxonomy" id="1691570"/>
    <lineage>
        <taxon>Bacteria</taxon>
        <taxon>Bacillati</taxon>
        <taxon>Actinomycetota</taxon>
        <taxon>Actinomycetes</taxon>
        <taxon>Mycobacteriales</taxon>
        <taxon>Nocardiaceae</taxon>
        <taxon>Nocardia</taxon>
    </lineage>
</organism>
<reference evidence="3" key="1">
    <citation type="journal article" date="2019" name="Int. J. Syst. Evol. Microbiol.">
        <title>The Global Catalogue of Microorganisms (GCM) 10K type strain sequencing project: providing services to taxonomists for standard genome sequencing and annotation.</title>
        <authorList>
            <consortium name="The Broad Institute Genomics Platform"/>
            <consortium name="The Broad Institute Genome Sequencing Center for Infectious Disease"/>
            <person name="Wu L."/>
            <person name="Ma J."/>
        </authorList>
    </citation>
    <scope>NUCLEOTIDE SEQUENCE [LARGE SCALE GENOMIC DNA]</scope>
    <source>
        <strain evidence="3">CGMCC 4.7329</strain>
    </source>
</reference>
<dbReference type="EMBL" id="BMNE01000001">
    <property type="protein sequence ID" value="GGN71943.1"/>
    <property type="molecule type" value="Genomic_DNA"/>
</dbReference>
<evidence type="ECO:0000259" key="1">
    <source>
        <dbReference type="Pfam" id="PF01814"/>
    </source>
</evidence>
<sequence length="86" mass="9633">MGQRLLSVEVRATGMSSEHTEIERLVDRIHRHLDDSPDGIRADQIDDLRAVLYGLDAVLTLHFAQEDEALFTMALNRVDISAMSSP</sequence>
<proteinExistence type="predicted"/>
<dbReference type="Proteomes" id="UP000658127">
    <property type="component" value="Unassembled WGS sequence"/>
</dbReference>
<gene>
    <name evidence="2" type="ORF">GCM10011610_12750</name>
</gene>
<evidence type="ECO:0000313" key="2">
    <source>
        <dbReference type="EMBL" id="GGN71943.1"/>
    </source>
</evidence>
<accession>A0ABQ2K8T3</accession>
<evidence type="ECO:0000313" key="3">
    <source>
        <dbReference type="Proteomes" id="UP000658127"/>
    </source>
</evidence>
<dbReference type="InterPro" id="IPR012312">
    <property type="entry name" value="Hemerythrin-like"/>
</dbReference>
<feature type="domain" description="Hemerythrin-like" evidence="1">
    <location>
        <begin position="15"/>
        <end position="74"/>
    </location>
</feature>
<dbReference type="Pfam" id="PF01814">
    <property type="entry name" value="Hemerythrin"/>
    <property type="match status" value="1"/>
</dbReference>
<protein>
    <recommendedName>
        <fullName evidence="1">Hemerythrin-like domain-containing protein</fullName>
    </recommendedName>
</protein>
<comment type="caution">
    <text evidence="2">The sequence shown here is derived from an EMBL/GenBank/DDBJ whole genome shotgun (WGS) entry which is preliminary data.</text>
</comment>